<dbReference type="Proteomes" id="UP001404104">
    <property type="component" value="Unassembled WGS sequence"/>
</dbReference>
<dbReference type="EMBL" id="JBDIMF010000007">
    <property type="protein sequence ID" value="MEN2787712.1"/>
    <property type="molecule type" value="Genomic_DNA"/>
</dbReference>
<evidence type="ECO:0000256" key="1">
    <source>
        <dbReference type="SAM" id="MobiDB-lite"/>
    </source>
</evidence>
<evidence type="ECO:0000313" key="3">
    <source>
        <dbReference type="EMBL" id="MEN2787712.1"/>
    </source>
</evidence>
<dbReference type="InterPro" id="IPR011992">
    <property type="entry name" value="EF-hand-dom_pair"/>
</dbReference>
<organism evidence="3 4">
    <name type="scientific">Sphingomonas qilianensis</name>
    <dbReference type="NCBI Taxonomy" id="1736690"/>
    <lineage>
        <taxon>Bacteria</taxon>
        <taxon>Pseudomonadati</taxon>
        <taxon>Pseudomonadota</taxon>
        <taxon>Alphaproteobacteria</taxon>
        <taxon>Sphingomonadales</taxon>
        <taxon>Sphingomonadaceae</taxon>
        <taxon>Sphingomonas</taxon>
    </lineage>
</organism>
<gene>
    <name evidence="3" type="ORF">ABC969_14940</name>
</gene>
<dbReference type="Gene3D" id="1.10.238.10">
    <property type="entry name" value="EF-hand"/>
    <property type="match status" value="1"/>
</dbReference>
<evidence type="ECO:0000259" key="2">
    <source>
        <dbReference type="Pfam" id="PF13202"/>
    </source>
</evidence>
<sequence>MRLLPILALALTACSGPEKDALDGDAGNFDFRPPTAQSLKDYTAALGRRFNRIDRDHSGTLDAADFPKLPERLARWDTNKDGVASREEFEAAELARFAAADTDKDQILTTAERKAGWGRPLAPPTESGKARP</sequence>
<name>A0ABU9XW10_9SPHN</name>
<protein>
    <submittedName>
        <fullName evidence="3">EF-hand domain-containing protein</fullName>
    </submittedName>
</protein>
<dbReference type="Pfam" id="PF13202">
    <property type="entry name" value="EF-hand_5"/>
    <property type="match status" value="1"/>
</dbReference>
<feature type="domain" description="EF-hand" evidence="2">
    <location>
        <begin position="50"/>
        <end position="66"/>
    </location>
</feature>
<reference evidence="3 4" key="1">
    <citation type="submission" date="2024-05" db="EMBL/GenBank/DDBJ databases">
        <authorList>
            <person name="Liu Q."/>
            <person name="Xin Y.-H."/>
        </authorList>
    </citation>
    <scope>NUCLEOTIDE SEQUENCE [LARGE SCALE GENOMIC DNA]</scope>
    <source>
        <strain evidence="3 4">CGMCC 1.15349</strain>
    </source>
</reference>
<keyword evidence="4" id="KW-1185">Reference proteome</keyword>
<dbReference type="SUPFAM" id="SSF47473">
    <property type="entry name" value="EF-hand"/>
    <property type="match status" value="1"/>
</dbReference>
<dbReference type="InterPro" id="IPR002048">
    <property type="entry name" value="EF_hand_dom"/>
</dbReference>
<dbReference type="InterPro" id="IPR018247">
    <property type="entry name" value="EF_Hand_1_Ca_BS"/>
</dbReference>
<dbReference type="RefSeq" id="WP_345865958.1">
    <property type="nucleotide sequence ID" value="NZ_JBDIMF010000007.1"/>
</dbReference>
<dbReference type="PROSITE" id="PS00018">
    <property type="entry name" value="EF_HAND_1"/>
    <property type="match status" value="1"/>
</dbReference>
<proteinExistence type="predicted"/>
<evidence type="ECO:0000313" key="4">
    <source>
        <dbReference type="Proteomes" id="UP001404104"/>
    </source>
</evidence>
<accession>A0ABU9XW10</accession>
<feature type="region of interest" description="Disordered" evidence="1">
    <location>
        <begin position="108"/>
        <end position="132"/>
    </location>
</feature>
<comment type="caution">
    <text evidence="3">The sequence shown here is derived from an EMBL/GenBank/DDBJ whole genome shotgun (WGS) entry which is preliminary data.</text>
</comment>